<gene>
    <name evidence="2" type="ORF">HQ35_04430</name>
</gene>
<protein>
    <recommendedName>
        <fullName evidence="4">DUF4493 domain-containing protein</fullName>
    </recommendedName>
</protein>
<name>A0A0A2ER08_PORCN</name>
<evidence type="ECO:0000313" key="3">
    <source>
        <dbReference type="Proteomes" id="UP000030125"/>
    </source>
</evidence>
<dbReference type="Proteomes" id="UP000030125">
    <property type="component" value="Unassembled WGS sequence"/>
</dbReference>
<evidence type="ECO:0000313" key="2">
    <source>
        <dbReference type="EMBL" id="KGN81291.1"/>
    </source>
</evidence>
<feature type="signal peptide" evidence="1">
    <location>
        <begin position="1"/>
        <end position="23"/>
    </location>
</feature>
<keyword evidence="1" id="KW-0732">Signal</keyword>
<dbReference type="AlphaFoldDB" id="A0A0A2ER08"/>
<evidence type="ECO:0000256" key="1">
    <source>
        <dbReference type="SAM" id="SignalP"/>
    </source>
</evidence>
<dbReference type="EMBL" id="JQJD01000027">
    <property type="protein sequence ID" value="KGN81291.1"/>
    <property type="molecule type" value="Genomic_DNA"/>
</dbReference>
<comment type="caution">
    <text evidence="2">The sequence shown here is derived from an EMBL/GenBank/DDBJ whole genome shotgun (WGS) entry which is preliminary data.</text>
</comment>
<keyword evidence="3" id="KW-1185">Reference proteome</keyword>
<feature type="chain" id="PRO_5001986305" description="DUF4493 domain-containing protein" evidence="1">
    <location>
        <begin position="24"/>
        <end position="240"/>
    </location>
</feature>
<evidence type="ECO:0008006" key="4">
    <source>
        <dbReference type="Google" id="ProtNLM"/>
    </source>
</evidence>
<accession>A0A0A2ER08</accession>
<proteinExistence type="predicted"/>
<organism evidence="2 3">
    <name type="scientific">Porphyromonas cangingivalis</name>
    <dbReference type="NCBI Taxonomy" id="36874"/>
    <lineage>
        <taxon>Bacteria</taxon>
        <taxon>Pseudomonadati</taxon>
        <taxon>Bacteroidota</taxon>
        <taxon>Bacteroidia</taxon>
        <taxon>Bacteroidales</taxon>
        <taxon>Porphyromonadaceae</taxon>
        <taxon>Porphyromonas</taxon>
    </lineage>
</organism>
<reference evidence="2 3" key="1">
    <citation type="submission" date="2014-08" db="EMBL/GenBank/DDBJ databases">
        <title>Porphyromonas cangingivalis strain:COT-109_OH1386 Genome sequencing.</title>
        <authorList>
            <person name="Wallis C."/>
            <person name="Deusch O."/>
            <person name="O'Flynn C."/>
            <person name="Davis I."/>
            <person name="Jospin G."/>
            <person name="Darling A.E."/>
            <person name="Coil D.A."/>
            <person name="Alexiev A."/>
            <person name="Horsfall A."/>
            <person name="Kirkwood N."/>
            <person name="Harris S."/>
            <person name="Eisen J.A."/>
        </authorList>
    </citation>
    <scope>NUCLEOTIDE SEQUENCE [LARGE SCALE GENOMIC DNA]</scope>
    <source>
        <strain evidence="3">COT-109 OH1386</strain>
    </source>
</reference>
<sequence>MRKIGITLFVCLCAVLISSCSQESLKNAQGEVSTLHSQHFFTGILKPQAMKVLKSNTNGYELGKTDRTSLLVKLSGERYAKYSNATFDEFVKLAELKGDTPQGKKYAHATPTDNETIEFALSKVSVKSLSAYNESHPEGSSLMDVIRVRFESFDHVFDKTLNPKFFGSANHARYTIEPGSVLAPIKHLALNAGAQYSLAMSLEFVQAPATPQQKLLITLTFENGFELEEEITVDLLEQVK</sequence>
<dbReference type="PROSITE" id="PS51257">
    <property type="entry name" value="PROKAR_LIPOPROTEIN"/>
    <property type="match status" value="1"/>
</dbReference>